<accession>A0A2T7A886</accession>
<proteinExistence type="predicted"/>
<feature type="coiled-coil region" evidence="1">
    <location>
        <begin position="1088"/>
        <end position="1122"/>
    </location>
</feature>
<feature type="coiled-coil region" evidence="1">
    <location>
        <begin position="962"/>
        <end position="1022"/>
    </location>
</feature>
<protein>
    <submittedName>
        <fullName evidence="2">Uncharacterized protein</fullName>
    </submittedName>
</protein>
<evidence type="ECO:0000256" key="1">
    <source>
        <dbReference type="SAM" id="Coils"/>
    </source>
</evidence>
<reference evidence="2 3" key="1">
    <citation type="submission" date="2017-04" db="EMBL/GenBank/DDBJ databases">
        <title>Draft genome sequence of Tuber borchii Vittad., a whitish edible truffle.</title>
        <authorList>
            <consortium name="DOE Joint Genome Institute"/>
            <person name="Murat C."/>
            <person name="Kuo A."/>
            <person name="Barry K.W."/>
            <person name="Clum A."/>
            <person name="Dockter R.B."/>
            <person name="Fauchery L."/>
            <person name="Iotti M."/>
            <person name="Kohler A."/>
            <person name="Labutti K."/>
            <person name="Lindquist E.A."/>
            <person name="Lipzen A."/>
            <person name="Ohm R.A."/>
            <person name="Wang M."/>
            <person name="Grigoriev I.V."/>
            <person name="Zambonelli A."/>
            <person name="Martin F.M."/>
        </authorList>
    </citation>
    <scope>NUCLEOTIDE SEQUENCE [LARGE SCALE GENOMIC DNA]</scope>
    <source>
        <strain evidence="2 3">Tbo3840</strain>
    </source>
</reference>
<sequence>MSSTGNVSTSTLNNNSKLTTHRWSTVSRLLPNQKHKRPKLLDITLLHRRKQSLTPDDPHKIYQSLQSNDTRLKLQGTRIKSPKLITLSPTGELVESEKPSSEDAPPPGFVLGGDVKLFGSRLAGRLYTFVGEAGKASDVKEIIKLGEKLLLKDVLSCLRGSAFGDVGLVRPGFTFRAGDSALGTLPGLHFDAEVVFDNDSGLKSVRETLGKVFGVKGGSLKVSGHLGEKREWNKVLKPEKFSLKGMFVGVDSKLGKLVRVTSVGVELAGVRVEGSLGKRAKYECTVGFHGSAELEIPGSVVPLVVEYGLKEVQGMYEFKLTKGGNEWVNVVGFKGLKLSDVQLLAQFPRGSSIKDISFQLSTRLQFAGTALALKGVYSPETFYIQASVPTCTLDDLHTLCTSITGRTLTEFSHAATFKDLLFRIDASGLTLSGDVTIDGHRAVQAAVAIHRDGISITGSLKDITLGSVTITKAQLDVFIGRTNPGTTSRTGGFSITGDVHFRSIDISVTVHTLVEGGQVSWTVYGELDADLRLESLAPKVKGTFLDLSLRKVAFIASNVDSPAGVEEFNVFNYPIRRGVQFCAALDRITQLDHISGGRVEGLVLRAAYSDRGFSFGILFPAPVTLSLGPNVTSGPLSLEVVASTIPQLIFTTTLNVKVAGQAQPLVFTFGLKADMDSAEGFGQMTNYWVNPFGLSENVKIGPDLAFELGIIYAVIASTGTPSKIGFSGGLAIGDAETQVAVALSENPTEQLVKTSFTRLSITDLIRFASRIANKAIPIPPEDLFTIKNGLFYISTGATIGTTYYPAGASIRGDIELFGQETNLECTIGRTTKIQALFEEVALGPLVVTGTDGGKVSTVIELGLSKQHILLDGRVRIFDFEASMHASLDILPKPDISFALRVAWADALEVELCARVIGIVDFKDLKGVDFVVDVVLEQHILDYISTHAQAHFVAIRKVFEDGVEAAEEYFENAKEAIEAQLKEAEEAFDAARRLWEEKEVELKNALHEAVSSFEEGLEELRKDLCQAEKDFEAAVYNAHQRLETARIDKVAAITCALINVRKARRELHAEIVSHLFAIQETKKETAMNYGALLVDLKDAEEDVQKSQDEVDRREKALAAAQMELSEAPFYRHIDLSIKVGHHQAHVTDARGDLLSAQKILTKAQSALEQSGYRSAISKKTEKKQLLAEVKATGERTIKDTEEHLEIATKEHDEIIQKTEAEIEGHLRKHSSIEGLALINKEEALKQFKSEKETQISTLKSHVAALPETPEFEKLEKAKRELTEIKNTKLQLGAAKDAIKLLQEKAPAGKHVESVMAGLGHVFDIQRVELHGSLRDLIEKGIPLEARVKGFIAGKEVDFVLDYKIGETGRFVKGLMGKWWEEVSGGFIGLLDGEEKGKEKGGEKSTD</sequence>
<evidence type="ECO:0000313" key="2">
    <source>
        <dbReference type="EMBL" id="PUU83948.1"/>
    </source>
</evidence>
<dbReference type="Proteomes" id="UP000244722">
    <property type="component" value="Unassembled WGS sequence"/>
</dbReference>
<keyword evidence="3" id="KW-1185">Reference proteome</keyword>
<dbReference type="STRING" id="42251.A0A2T7A886"/>
<feature type="coiled-coil region" evidence="1">
    <location>
        <begin position="1273"/>
        <end position="1303"/>
    </location>
</feature>
<gene>
    <name evidence="2" type="ORF">B9Z19DRAFT_1104797</name>
</gene>
<dbReference type="EMBL" id="NESQ01000005">
    <property type="protein sequence ID" value="PUU83948.1"/>
    <property type="molecule type" value="Genomic_DNA"/>
</dbReference>
<dbReference type="OrthoDB" id="3219467at2759"/>
<name>A0A2T7A886_TUBBO</name>
<comment type="caution">
    <text evidence="2">The sequence shown here is derived from an EMBL/GenBank/DDBJ whole genome shotgun (WGS) entry which is preliminary data.</text>
</comment>
<organism evidence="2 3">
    <name type="scientific">Tuber borchii</name>
    <name type="common">White truffle</name>
    <dbReference type="NCBI Taxonomy" id="42251"/>
    <lineage>
        <taxon>Eukaryota</taxon>
        <taxon>Fungi</taxon>
        <taxon>Dikarya</taxon>
        <taxon>Ascomycota</taxon>
        <taxon>Pezizomycotina</taxon>
        <taxon>Pezizomycetes</taxon>
        <taxon>Pezizales</taxon>
        <taxon>Tuberaceae</taxon>
        <taxon>Tuber</taxon>
    </lineage>
</organism>
<evidence type="ECO:0000313" key="3">
    <source>
        <dbReference type="Proteomes" id="UP000244722"/>
    </source>
</evidence>
<keyword evidence="1" id="KW-0175">Coiled coil</keyword>